<dbReference type="Pfam" id="PF12849">
    <property type="entry name" value="PBP_like_2"/>
    <property type="match status" value="1"/>
</dbReference>
<dbReference type="InterPro" id="IPR005673">
    <property type="entry name" value="ABC_phos-bd_PstS"/>
</dbReference>
<accession>A0ABU9CGR0</accession>
<comment type="subunit">
    <text evidence="3 7">The complex is composed of two ATP-binding proteins (PstB), two transmembrane proteins (PstC and PstA) and a solute-binding protein (PstS).</text>
</comment>
<evidence type="ECO:0000256" key="2">
    <source>
        <dbReference type="ARBA" id="ARBA00008725"/>
    </source>
</evidence>
<dbReference type="InterPro" id="IPR024370">
    <property type="entry name" value="PBP_domain"/>
</dbReference>
<dbReference type="InterPro" id="IPR050962">
    <property type="entry name" value="Phosphate-bind_PstS"/>
</dbReference>
<dbReference type="PANTHER" id="PTHR42996:SF1">
    <property type="entry name" value="PHOSPHATE-BINDING PROTEIN PSTS"/>
    <property type="match status" value="1"/>
</dbReference>
<name>A0ABU9CGR0_9BURK</name>
<organism evidence="10 11">
    <name type="scientific">Pseudaquabacterium inlustre</name>
    <dbReference type="NCBI Taxonomy" id="2984192"/>
    <lineage>
        <taxon>Bacteria</taxon>
        <taxon>Pseudomonadati</taxon>
        <taxon>Pseudomonadota</taxon>
        <taxon>Betaproteobacteria</taxon>
        <taxon>Burkholderiales</taxon>
        <taxon>Sphaerotilaceae</taxon>
        <taxon>Pseudaquabacterium</taxon>
    </lineage>
</organism>
<sequence>MITHWIRIAGLGATLALTTAVQAQDMTGAGASFPAPIYAKWADAYNKATGARLNYQSIGSGGGIKQIKSKTVDFGASDMPLTDEELAKDGLVQFPTVIGGVVPVVNIPGIKPGQIKLTGTVLADIYLGKITKWNDAAIAALNAGVPLPAADISPVMRADGSGTTFIFTNYLSKVSADWKAQVGEGTTVKWKAGTGGKGNEGVAAFVQRLPNSIGYVEYAYAKQNKMSHVQMRNKDGVYVNPSDDAFKAAAAGADWAKSFYQILTEQAGKDSWPITGATFILMHKVQDKPANATNVLKFFDWAYANGDKAADDLDYVPLPQSVKDKARKLWTELKDGAGKPVATK</sequence>
<evidence type="ECO:0000256" key="4">
    <source>
        <dbReference type="ARBA" id="ARBA00021889"/>
    </source>
</evidence>
<comment type="function">
    <text evidence="1 7">Part of the ABC transporter complex PstSACB involved in phosphate import.</text>
</comment>
<comment type="similarity">
    <text evidence="2 7">Belongs to the PstS family.</text>
</comment>
<feature type="domain" description="PBP" evidence="9">
    <location>
        <begin position="21"/>
        <end position="303"/>
    </location>
</feature>
<protein>
    <recommendedName>
        <fullName evidence="4 7">Phosphate-binding protein PstS</fullName>
    </recommendedName>
</protein>
<gene>
    <name evidence="10" type="primary">pstS</name>
    <name evidence="10" type="ORF">AACH10_09005</name>
</gene>
<proteinExistence type="inferred from homology"/>
<evidence type="ECO:0000256" key="8">
    <source>
        <dbReference type="SAM" id="SignalP"/>
    </source>
</evidence>
<dbReference type="RefSeq" id="WP_341410054.1">
    <property type="nucleotide sequence ID" value="NZ_JBBUTH010000004.1"/>
</dbReference>
<evidence type="ECO:0000313" key="11">
    <source>
        <dbReference type="Proteomes" id="UP001365405"/>
    </source>
</evidence>
<dbReference type="SUPFAM" id="SSF53850">
    <property type="entry name" value="Periplasmic binding protein-like II"/>
    <property type="match status" value="1"/>
</dbReference>
<feature type="signal peptide" evidence="8">
    <location>
        <begin position="1"/>
        <end position="23"/>
    </location>
</feature>
<evidence type="ECO:0000256" key="1">
    <source>
        <dbReference type="ARBA" id="ARBA00002841"/>
    </source>
</evidence>
<dbReference type="CDD" id="cd13565">
    <property type="entry name" value="PBP2_PstS"/>
    <property type="match status" value="1"/>
</dbReference>
<keyword evidence="5 7" id="KW-0813">Transport</keyword>
<keyword evidence="11" id="KW-1185">Reference proteome</keyword>
<dbReference type="EMBL" id="JBBUTH010000004">
    <property type="protein sequence ID" value="MEK8050375.1"/>
    <property type="molecule type" value="Genomic_DNA"/>
</dbReference>
<comment type="caution">
    <text evidence="10">The sequence shown here is derived from an EMBL/GenBank/DDBJ whole genome shotgun (WGS) entry which is preliminary data.</text>
</comment>
<keyword evidence="8" id="KW-0732">Signal</keyword>
<keyword evidence="6 7" id="KW-0592">Phosphate transport</keyword>
<dbReference type="NCBIfam" id="TIGR00975">
    <property type="entry name" value="3a0107s03"/>
    <property type="match status" value="1"/>
</dbReference>
<dbReference type="NCBIfam" id="NF008171">
    <property type="entry name" value="PRK10918.1"/>
    <property type="match status" value="1"/>
</dbReference>
<reference evidence="10 11" key="1">
    <citation type="submission" date="2024-04" db="EMBL/GenBank/DDBJ databases">
        <title>Novel species of the genus Ideonella isolated from streams.</title>
        <authorList>
            <person name="Lu H."/>
        </authorList>
    </citation>
    <scope>NUCLEOTIDE SEQUENCE [LARGE SCALE GENOMIC DNA]</scope>
    <source>
        <strain evidence="10 11">DXS22W</strain>
    </source>
</reference>
<evidence type="ECO:0000256" key="6">
    <source>
        <dbReference type="ARBA" id="ARBA00022592"/>
    </source>
</evidence>
<evidence type="ECO:0000259" key="9">
    <source>
        <dbReference type="Pfam" id="PF12849"/>
    </source>
</evidence>
<dbReference type="PIRSF" id="PIRSF002756">
    <property type="entry name" value="PstS"/>
    <property type="match status" value="1"/>
</dbReference>
<evidence type="ECO:0000313" key="10">
    <source>
        <dbReference type="EMBL" id="MEK8050375.1"/>
    </source>
</evidence>
<dbReference type="Proteomes" id="UP001365405">
    <property type="component" value="Unassembled WGS sequence"/>
</dbReference>
<feature type="chain" id="PRO_5046631240" description="Phosphate-binding protein PstS" evidence="8">
    <location>
        <begin position="24"/>
        <end position="344"/>
    </location>
</feature>
<evidence type="ECO:0000256" key="7">
    <source>
        <dbReference type="PIRNR" id="PIRNR002756"/>
    </source>
</evidence>
<evidence type="ECO:0000256" key="3">
    <source>
        <dbReference type="ARBA" id="ARBA00011529"/>
    </source>
</evidence>
<evidence type="ECO:0000256" key="5">
    <source>
        <dbReference type="ARBA" id="ARBA00022448"/>
    </source>
</evidence>
<dbReference type="PANTHER" id="PTHR42996">
    <property type="entry name" value="PHOSPHATE-BINDING PROTEIN PSTS"/>
    <property type="match status" value="1"/>
</dbReference>
<dbReference type="Gene3D" id="3.40.190.10">
    <property type="entry name" value="Periplasmic binding protein-like II"/>
    <property type="match status" value="2"/>
</dbReference>